<dbReference type="InterPro" id="IPR052929">
    <property type="entry name" value="RNase_H-like_EbsB-rel"/>
</dbReference>
<reference evidence="3" key="2">
    <citation type="journal article" date="2018" name="Plant J.">
        <title>The Sorghum bicolor reference genome: improved assembly, gene annotations, a transcriptome atlas, and signatures of genome organization.</title>
        <authorList>
            <person name="McCormick R.F."/>
            <person name="Truong S.K."/>
            <person name="Sreedasyam A."/>
            <person name="Jenkins J."/>
            <person name="Shu S."/>
            <person name="Sims D."/>
            <person name="Kennedy M."/>
            <person name="Amirebrahimi M."/>
            <person name="Weers B.D."/>
            <person name="McKinley B."/>
            <person name="Mattison A."/>
            <person name="Morishige D.T."/>
            <person name="Grimwood J."/>
            <person name="Schmutz J."/>
            <person name="Mullet J.E."/>
        </authorList>
    </citation>
    <scope>NUCLEOTIDE SEQUENCE [LARGE SCALE GENOMIC DNA]</scope>
    <source>
        <strain evidence="3">cv. BTx623</strain>
    </source>
</reference>
<feature type="domain" description="RNase H type-1" evidence="1">
    <location>
        <begin position="145"/>
        <end position="204"/>
    </location>
</feature>
<dbReference type="SUPFAM" id="SSF53098">
    <property type="entry name" value="Ribonuclease H-like"/>
    <property type="match status" value="1"/>
</dbReference>
<organism evidence="2 3">
    <name type="scientific">Sorghum bicolor</name>
    <name type="common">Sorghum</name>
    <name type="synonym">Sorghum vulgare</name>
    <dbReference type="NCBI Taxonomy" id="4558"/>
    <lineage>
        <taxon>Eukaryota</taxon>
        <taxon>Viridiplantae</taxon>
        <taxon>Streptophyta</taxon>
        <taxon>Embryophyta</taxon>
        <taxon>Tracheophyta</taxon>
        <taxon>Spermatophyta</taxon>
        <taxon>Magnoliopsida</taxon>
        <taxon>Liliopsida</taxon>
        <taxon>Poales</taxon>
        <taxon>Poaceae</taxon>
        <taxon>PACMAD clade</taxon>
        <taxon>Panicoideae</taxon>
        <taxon>Andropogonodae</taxon>
        <taxon>Andropogoneae</taxon>
        <taxon>Sorghinae</taxon>
        <taxon>Sorghum</taxon>
    </lineage>
</organism>
<name>A0A194YQ86_SORBI</name>
<gene>
    <name evidence="2" type="ORF">SORBI_3004G119300</name>
</gene>
<protein>
    <recommendedName>
        <fullName evidence="1">RNase H type-1 domain-containing protein</fullName>
    </recommendedName>
</protein>
<dbReference type="Gramene" id="KXG29985">
    <property type="protein sequence ID" value="KXG29985"/>
    <property type="gene ID" value="SORBI_3004G119300"/>
</dbReference>
<keyword evidence="3" id="KW-1185">Reference proteome</keyword>
<dbReference type="EMBL" id="CM000763">
    <property type="protein sequence ID" value="KXG29985.1"/>
    <property type="molecule type" value="Genomic_DNA"/>
</dbReference>
<dbReference type="InterPro" id="IPR002156">
    <property type="entry name" value="RNaseH_domain"/>
</dbReference>
<evidence type="ECO:0000313" key="3">
    <source>
        <dbReference type="Proteomes" id="UP000000768"/>
    </source>
</evidence>
<dbReference type="Gene3D" id="3.30.420.10">
    <property type="entry name" value="Ribonuclease H-like superfamily/Ribonuclease H"/>
    <property type="match status" value="1"/>
</dbReference>
<dbReference type="PANTHER" id="PTHR47074:SF70">
    <property type="entry name" value="OS07G0513450 PROTEIN"/>
    <property type="match status" value="1"/>
</dbReference>
<dbReference type="GO" id="GO:0004523">
    <property type="term" value="F:RNA-DNA hybrid ribonuclease activity"/>
    <property type="evidence" value="ECO:0007669"/>
    <property type="project" value="InterPro"/>
</dbReference>
<dbReference type="Proteomes" id="UP000000768">
    <property type="component" value="Chromosome 4"/>
</dbReference>
<accession>A0A194YQ86</accession>
<evidence type="ECO:0000259" key="1">
    <source>
        <dbReference type="Pfam" id="PF13456"/>
    </source>
</evidence>
<reference evidence="2 3" key="1">
    <citation type="journal article" date="2009" name="Nature">
        <title>The Sorghum bicolor genome and the diversification of grasses.</title>
        <authorList>
            <person name="Paterson A.H."/>
            <person name="Bowers J.E."/>
            <person name="Bruggmann R."/>
            <person name="Dubchak I."/>
            <person name="Grimwood J."/>
            <person name="Gundlach H."/>
            <person name="Haberer G."/>
            <person name="Hellsten U."/>
            <person name="Mitros T."/>
            <person name="Poliakov A."/>
            <person name="Schmutz J."/>
            <person name="Spannagl M."/>
            <person name="Tang H."/>
            <person name="Wang X."/>
            <person name="Wicker T."/>
            <person name="Bharti A.K."/>
            <person name="Chapman J."/>
            <person name="Feltus F.A."/>
            <person name="Gowik U."/>
            <person name="Grigoriev I.V."/>
            <person name="Lyons E."/>
            <person name="Maher C.A."/>
            <person name="Martis M."/>
            <person name="Narechania A."/>
            <person name="Otillar R.P."/>
            <person name="Penning B.W."/>
            <person name="Salamov A.A."/>
            <person name="Wang Y."/>
            <person name="Zhang L."/>
            <person name="Carpita N.C."/>
            <person name="Freeling M."/>
            <person name="Gingle A.R."/>
            <person name="Hash C.T."/>
            <person name="Keller B."/>
            <person name="Klein P."/>
            <person name="Kresovich S."/>
            <person name="McCann M.C."/>
            <person name="Ming R."/>
            <person name="Peterson D.G."/>
            <person name="Mehboob-ur-Rahman"/>
            <person name="Ware D."/>
            <person name="Westhoff P."/>
            <person name="Mayer K.F."/>
            <person name="Messing J."/>
            <person name="Rokhsar D.S."/>
        </authorList>
    </citation>
    <scope>NUCLEOTIDE SEQUENCE [LARGE SCALE GENOMIC DNA]</scope>
    <source>
        <strain evidence="3">cv. BTx623</strain>
    </source>
</reference>
<dbReference type="InterPro" id="IPR012337">
    <property type="entry name" value="RNaseH-like_sf"/>
</dbReference>
<proteinExistence type="predicted"/>
<dbReference type="OMA" id="CCCETED"/>
<dbReference type="PANTHER" id="PTHR47074">
    <property type="entry name" value="BNAC02G40300D PROTEIN"/>
    <property type="match status" value="1"/>
</dbReference>
<dbReference type="InterPro" id="IPR036397">
    <property type="entry name" value="RNaseH_sf"/>
</dbReference>
<dbReference type="Pfam" id="PF13456">
    <property type="entry name" value="RVT_3"/>
    <property type="match status" value="1"/>
</dbReference>
<dbReference type="InterPro" id="IPR044730">
    <property type="entry name" value="RNase_H-like_dom_plant"/>
</dbReference>
<dbReference type="CDD" id="cd06222">
    <property type="entry name" value="RNase_H_like"/>
    <property type="match status" value="1"/>
</dbReference>
<dbReference type="AlphaFoldDB" id="A0A194YQ86"/>
<dbReference type="GO" id="GO:0003676">
    <property type="term" value="F:nucleic acid binding"/>
    <property type="evidence" value="ECO:0007669"/>
    <property type="project" value="InterPro"/>
</dbReference>
<dbReference type="InParanoid" id="A0A194YQ86"/>
<evidence type="ECO:0000313" key="2">
    <source>
        <dbReference type="EMBL" id="KXG29985.1"/>
    </source>
</evidence>
<sequence>MADTLACHFDPKGDFSVKFAYHVLTNKKELSKRRQIETFSWRFTHNSLPLRMNILHRGMDIDTHYPVYWRLNEDSGHCFLRCKFLWWDARNKANAEDKIMSTKEMVHKMLSMKYVDTLYTQERPIKRKIGISCWVPPTTDVLKINIDGAFIQAEKKGAWGFIVRDHKGATVVAGAGRINVVHDALSAESQACLAALYVAMDHGLS</sequence>